<evidence type="ECO:0000313" key="3">
    <source>
        <dbReference type="Proteomes" id="UP000235392"/>
    </source>
</evidence>
<feature type="compositionally biased region" description="Basic and acidic residues" evidence="1">
    <location>
        <begin position="787"/>
        <end position="812"/>
    </location>
</feature>
<dbReference type="EMBL" id="PGCI01001202">
    <property type="protein sequence ID" value="PLW06616.1"/>
    <property type="molecule type" value="Genomic_DNA"/>
</dbReference>
<feature type="compositionally biased region" description="Polar residues" evidence="1">
    <location>
        <begin position="688"/>
        <end position="697"/>
    </location>
</feature>
<dbReference type="Proteomes" id="UP000235392">
    <property type="component" value="Unassembled WGS sequence"/>
</dbReference>
<evidence type="ECO:0000313" key="2">
    <source>
        <dbReference type="EMBL" id="PLW06616.1"/>
    </source>
</evidence>
<feature type="region of interest" description="Disordered" evidence="1">
    <location>
        <begin position="530"/>
        <end position="550"/>
    </location>
</feature>
<protein>
    <submittedName>
        <fullName evidence="2">Uncharacterized protein</fullName>
    </submittedName>
</protein>
<feature type="compositionally biased region" description="Polar residues" evidence="1">
    <location>
        <begin position="999"/>
        <end position="1010"/>
    </location>
</feature>
<name>A0A2N5S039_9BASI</name>
<organism evidence="2 3">
    <name type="scientific">Puccinia coronata f. sp. avenae</name>
    <dbReference type="NCBI Taxonomy" id="200324"/>
    <lineage>
        <taxon>Eukaryota</taxon>
        <taxon>Fungi</taxon>
        <taxon>Dikarya</taxon>
        <taxon>Basidiomycota</taxon>
        <taxon>Pucciniomycotina</taxon>
        <taxon>Pucciniomycetes</taxon>
        <taxon>Pucciniales</taxon>
        <taxon>Pucciniaceae</taxon>
        <taxon>Puccinia</taxon>
    </lineage>
</organism>
<reference evidence="2 3" key="1">
    <citation type="submission" date="2017-11" db="EMBL/GenBank/DDBJ databases">
        <title>De novo assembly and phasing of dikaryotic genomes from two isolates of Puccinia coronata f. sp. avenae, the causal agent of oat crown rust.</title>
        <authorList>
            <person name="Miller M.E."/>
            <person name="Zhang Y."/>
            <person name="Omidvar V."/>
            <person name="Sperschneider J."/>
            <person name="Schwessinger B."/>
            <person name="Raley C."/>
            <person name="Palmer J.M."/>
            <person name="Garnica D."/>
            <person name="Upadhyaya N."/>
            <person name="Rathjen J."/>
            <person name="Taylor J.M."/>
            <person name="Park R.F."/>
            <person name="Dodds P.N."/>
            <person name="Hirsch C.D."/>
            <person name="Kianian S.F."/>
            <person name="Figueroa M."/>
        </authorList>
    </citation>
    <scope>NUCLEOTIDE SEQUENCE [LARGE SCALE GENOMIC DNA]</scope>
    <source>
        <strain evidence="2">12SD80</strain>
    </source>
</reference>
<accession>A0A2N5S039</accession>
<evidence type="ECO:0000256" key="1">
    <source>
        <dbReference type="SAM" id="MobiDB-lite"/>
    </source>
</evidence>
<gene>
    <name evidence="2" type="ORF">PCASD_20041</name>
</gene>
<feature type="region of interest" description="Disordered" evidence="1">
    <location>
        <begin position="686"/>
        <end position="813"/>
    </location>
</feature>
<sequence length="1168" mass="132457">MPERPKSVQVSNVEMARLKNKLDELEKSMGLSLIQINSRIETKGTPNAELLTNLEGKVAQMKEAMCMMKERLEGEEAQNRTVATDFKTKLAQLQSVSERLIVEATANTQLVADLKAKVAQLGEAVVLLQNNNTLALRHHEITTCGEATGQPNQALKASLDAVKGLVQANQESTSKIREEVGLQQVEINHMKNMGKQLSQQIGKIEKSSRDNQQKYMLQCSTISSSYDSLKQQHDKTCDKIKQIEESMSELSKDHGELRIFKADAEHQSMEVDEGTYNPSTANLMELVEKRCSESMEIQNQNAANSLESLREWVLSTQSKAVNPILEQLQQISRELLTHKDALDPLNNLQSQVEVVSKNQNNLGKRLLMMEQRISVLSHKNNELQPVDAAQIQSTVVAMLGSQGAVEKENLVQLMKKKCDEYLATQKGCFQDDIQSLKEWVQTIQKNELGPTVTLANLNNQELSKQRLELISMQKVKDEIENKISGIENITKKNQPIVSEATSLISSLVQQVKQMNDRQIRVEAELSHLRQKNKELEKRNDDTQNQPMDIDVDMPGAYITVKENLMELFTKKYDEYLQTQQRNFDAGLERFKERFLSAQQQKSQSVVTPAKQTSSNIFEERPELHSMQNPIRNVFPNTISLSRPSLNLSGSSSLLHRSNFAEEEHPEVEHSQSEPLRQAQEGRFDGEYQNEQTPNFPTSGIHHQLMETDSEDESDSSIAEDYHSAFQHSRKANTSTSALPANESTSLLTDQSTSLPANQSTSLPANQSKSHQSTSPQSHIPTMRKWRRENPKIKQNKLPKESLRRQRKSMEACEKDDDLSLSKAVQYNIRILLGVKRSKKEFPRSPTNEELDKLPPLPADSLVLAPSAPALIKTAQVSASWDPEGKMGEGFSTYCMRRARQYGLPFVGLSISLDNPKAREWNRRTEAFCTDTFYHAMMAGDLAYFFRRGYDINIVPAKRVEELIQVNLHYRISEMTKDFNRMKETTRECRQSKGKARLDPQSNHSDSSSGCSEAGRLYARKMRETEEQNGRRYARRIALAQRRKETATLFEDYRRYSSLFVDTRLCSSDESSPDKTDDSRIRHAPIWRSVHATALCEKLDALDRILRNELPSRPGRKPAIRKSLSANAPIGGLQVTPMNLPVDCYDSRWLSSQSTEAKAELELKKPIFH</sequence>
<feature type="region of interest" description="Disordered" evidence="1">
    <location>
        <begin position="982"/>
        <end position="1012"/>
    </location>
</feature>
<feature type="compositionally biased region" description="Polar residues" evidence="1">
    <location>
        <begin position="731"/>
        <end position="742"/>
    </location>
</feature>
<proteinExistence type="predicted"/>
<feature type="compositionally biased region" description="Basic and acidic residues" evidence="1">
    <location>
        <begin position="530"/>
        <end position="541"/>
    </location>
</feature>
<feature type="compositionally biased region" description="Polar residues" evidence="1">
    <location>
        <begin position="755"/>
        <end position="779"/>
    </location>
</feature>
<feature type="compositionally biased region" description="Low complexity" evidence="1">
    <location>
        <begin position="743"/>
        <end position="754"/>
    </location>
</feature>
<comment type="caution">
    <text evidence="2">The sequence shown here is derived from an EMBL/GenBank/DDBJ whole genome shotgun (WGS) entry which is preliminary data.</text>
</comment>
<dbReference type="AlphaFoldDB" id="A0A2N5S039"/>